<reference evidence="2" key="1">
    <citation type="submission" date="2016-08" db="EMBL/GenBank/DDBJ databases">
        <title>Sequencing, Assembly and Comparative Genomics of S. aureofaciens ATCC 10762.</title>
        <authorList>
            <person name="Gradnigo J.S."/>
            <person name="Johnson N."/>
            <person name="Somerville G.A."/>
        </authorList>
    </citation>
    <scope>NUCLEOTIDE SEQUENCE [LARGE SCALE GENOMIC DNA]</scope>
    <source>
        <strain evidence="2">ATCC 10762</strain>
    </source>
</reference>
<dbReference type="AlphaFoldDB" id="A0A1E7NEC0"/>
<name>A0A1E7NEC0_KITAU</name>
<dbReference type="EMBL" id="JPRF03000002">
    <property type="protein sequence ID" value="OEV39051.1"/>
    <property type="molecule type" value="Genomic_DNA"/>
</dbReference>
<feature type="coiled-coil region" evidence="1">
    <location>
        <begin position="35"/>
        <end position="69"/>
    </location>
</feature>
<sequence>MTFRCSGLGVRGWAAGFRCRVVEVGTECVMPPSPLGLLEERREAARVRVEDLETELERLEGELRSARVVLERRVVAVEELAEALAPAEDAVEPAQAGVRVPQKGAVVPVWREGLDPVDALAPDYRRLVEAVESGGEGGVGLTMREVAVAVGREPVAAVTENLRQKARRLVERGWLEVDGSGSRFMPRRRPQAAG</sequence>
<keyword evidence="1" id="KW-0175">Coiled coil</keyword>
<gene>
    <name evidence="2" type="ORF">HS99_0018310</name>
</gene>
<protein>
    <submittedName>
        <fullName evidence="2">Uncharacterized protein</fullName>
    </submittedName>
</protein>
<comment type="caution">
    <text evidence="2">The sequence shown here is derived from an EMBL/GenBank/DDBJ whole genome shotgun (WGS) entry which is preliminary data.</text>
</comment>
<evidence type="ECO:0000313" key="2">
    <source>
        <dbReference type="EMBL" id="OEV39051.1"/>
    </source>
</evidence>
<accession>A0A1E7NEC0</accession>
<dbReference type="Proteomes" id="UP000037395">
    <property type="component" value="Unassembled WGS sequence"/>
</dbReference>
<keyword evidence="3" id="KW-1185">Reference proteome</keyword>
<organism evidence="2 3">
    <name type="scientific">Kitasatospora aureofaciens</name>
    <name type="common">Streptomyces aureofaciens</name>
    <dbReference type="NCBI Taxonomy" id="1894"/>
    <lineage>
        <taxon>Bacteria</taxon>
        <taxon>Bacillati</taxon>
        <taxon>Actinomycetota</taxon>
        <taxon>Actinomycetes</taxon>
        <taxon>Kitasatosporales</taxon>
        <taxon>Streptomycetaceae</taxon>
        <taxon>Kitasatospora</taxon>
    </lineage>
</organism>
<evidence type="ECO:0000256" key="1">
    <source>
        <dbReference type="SAM" id="Coils"/>
    </source>
</evidence>
<proteinExistence type="predicted"/>
<evidence type="ECO:0000313" key="3">
    <source>
        <dbReference type="Proteomes" id="UP000037395"/>
    </source>
</evidence>